<accession>A0A1X2IT05</accession>
<dbReference type="Proteomes" id="UP000193560">
    <property type="component" value="Unassembled WGS sequence"/>
</dbReference>
<dbReference type="Pfam" id="PF15865">
    <property type="entry name" value="Fanconi_A_N"/>
    <property type="match status" value="1"/>
</dbReference>
<dbReference type="InterPro" id="IPR031729">
    <property type="entry name" value="Fanconi_A_N"/>
</dbReference>
<feature type="domain" description="Fanconi anaemia group A protein N-terminal" evidence="2">
    <location>
        <begin position="248"/>
        <end position="339"/>
    </location>
</feature>
<dbReference type="OrthoDB" id="2287188at2759"/>
<evidence type="ECO:0000313" key="5">
    <source>
        <dbReference type="Proteomes" id="UP000193560"/>
    </source>
</evidence>
<dbReference type="InterPro" id="IPR003516">
    <property type="entry name" value="FANCA"/>
</dbReference>
<proteinExistence type="predicted"/>
<dbReference type="PANTHER" id="PTHR12047">
    <property type="entry name" value="FANCONI ANEMIA GROUP A PROTEIN"/>
    <property type="match status" value="1"/>
</dbReference>
<dbReference type="STRING" id="90262.A0A1X2IT05"/>
<feature type="domain" description="Fanconi anaemia group A protein helical" evidence="3">
    <location>
        <begin position="392"/>
        <end position="467"/>
    </location>
</feature>
<dbReference type="EMBL" id="MCGE01000005">
    <property type="protein sequence ID" value="ORZ21635.1"/>
    <property type="molecule type" value="Genomic_DNA"/>
</dbReference>
<feature type="signal peptide" evidence="1">
    <location>
        <begin position="1"/>
        <end position="18"/>
    </location>
</feature>
<feature type="chain" id="PRO_5012055433" evidence="1">
    <location>
        <begin position="19"/>
        <end position="468"/>
    </location>
</feature>
<gene>
    <name evidence="4" type="ORF">BCR42DRAFT_407976</name>
</gene>
<evidence type="ECO:0000259" key="2">
    <source>
        <dbReference type="Pfam" id="PF15865"/>
    </source>
</evidence>
<sequence length="468" mass="53465">MMPLISFLLPLIVQVPNAPIHHQPSADLTRCLHDLKNTLVVQDYLEAILTYLTGPGTLNKSAVQIWLDTLFKPYRRTLAQYSSSASTVSALDFYLTYFELFADTRRLKWLSWQERKAWVEKEWIYWTPAIDNRASNHMEIWMLTKSDTLLNQEMTDLEVDLLLQKNVIWLSEADEENNMGPASSTIFTFLMGQYSKGKVPNMRLLYGVFGKHCAALVETGLDTTEIVTILEIAHQLILEHLQGPTDVIALLMSLVQIALHHMASLLPYAQWFQTTFVNSSSTILKSKHQYQLWLKHMETMIPYEMTTVLQIHAKALMDSAIYTQASRYITSVKAKLLALGVDAALRYYPSRLDTPLLSDLISPSCGDIGGSISKGKLGGSGNNHIVKYRPAELQKLMDRYGDTETVPQSLWEDSIFRPKWFKQTFLPALMIDWKPTDTLTLTRRAHMIKSFQRKGKVPISLLEQYQQT</sequence>
<evidence type="ECO:0000259" key="3">
    <source>
        <dbReference type="Pfam" id="PF24781"/>
    </source>
</evidence>
<organism evidence="4 5">
    <name type="scientific">Absidia repens</name>
    <dbReference type="NCBI Taxonomy" id="90262"/>
    <lineage>
        <taxon>Eukaryota</taxon>
        <taxon>Fungi</taxon>
        <taxon>Fungi incertae sedis</taxon>
        <taxon>Mucoromycota</taxon>
        <taxon>Mucoromycotina</taxon>
        <taxon>Mucoromycetes</taxon>
        <taxon>Mucorales</taxon>
        <taxon>Cunninghamellaceae</taxon>
        <taxon>Absidia</taxon>
    </lineage>
</organism>
<name>A0A1X2IT05_9FUNG</name>
<comment type="caution">
    <text evidence="4">The sequence shown here is derived from an EMBL/GenBank/DDBJ whole genome shotgun (WGS) entry which is preliminary data.</text>
</comment>
<keyword evidence="5" id="KW-1185">Reference proteome</keyword>
<dbReference type="Pfam" id="PF24781">
    <property type="entry name" value="FANCA_helical"/>
    <property type="match status" value="1"/>
</dbReference>
<evidence type="ECO:0000313" key="4">
    <source>
        <dbReference type="EMBL" id="ORZ21635.1"/>
    </source>
</evidence>
<dbReference type="AlphaFoldDB" id="A0A1X2IT05"/>
<keyword evidence="1" id="KW-0732">Signal</keyword>
<evidence type="ECO:0000256" key="1">
    <source>
        <dbReference type="SAM" id="SignalP"/>
    </source>
</evidence>
<dbReference type="GO" id="GO:0043240">
    <property type="term" value="C:Fanconi anaemia nuclear complex"/>
    <property type="evidence" value="ECO:0007669"/>
    <property type="project" value="InterPro"/>
</dbReference>
<dbReference type="GO" id="GO:0036297">
    <property type="term" value="P:interstrand cross-link repair"/>
    <property type="evidence" value="ECO:0007669"/>
    <property type="project" value="InterPro"/>
</dbReference>
<reference evidence="4 5" key="1">
    <citation type="submission" date="2016-07" db="EMBL/GenBank/DDBJ databases">
        <title>Pervasive Adenine N6-methylation of Active Genes in Fungi.</title>
        <authorList>
            <consortium name="DOE Joint Genome Institute"/>
            <person name="Mondo S.J."/>
            <person name="Dannebaum R.O."/>
            <person name="Kuo R.C."/>
            <person name="Labutti K."/>
            <person name="Haridas S."/>
            <person name="Kuo A."/>
            <person name="Salamov A."/>
            <person name="Ahrendt S.R."/>
            <person name="Lipzen A."/>
            <person name="Sullivan W."/>
            <person name="Andreopoulos W.B."/>
            <person name="Clum A."/>
            <person name="Lindquist E."/>
            <person name="Daum C."/>
            <person name="Ramamoorthy G.K."/>
            <person name="Gryganskyi A."/>
            <person name="Culley D."/>
            <person name="Magnuson J.K."/>
            <person name="James T.Y."/>
            <person name="O'Malley M.A."/>
            <person name="Stajich J.E."/>
            <person name="Spatafora J.W."/>
            <person name="Visel A."/>
            <person name="Grigoriev I.V."/>
        </authorList>
    </citation>
    <scope>NUCLEOTIDE SEQUENCE [LARGE SCALE GENOMIC DNA]</scope>
    <source>
        <strain evidence="4 5">NRRL 1336</strain>
    </source>
</reference>
<protein>
    <submittedName>
        <fullName evidence="4">Uncharacterized protein</fullName>
    </submittedName>
</protein>
<dbReference type="InterPro" id="IPR055386">
    <property type="entry name" value="FANCA_helical"/>
</dbReference>
<dbReference type="PANTHER" id="PTHR12047:SF2">
    <property type="entry name" value="FANCONI ANEMIA GROUP A PROTEIN"/>
    <property type="match status" value="1"/>
</dbReference>